<evidence type="ECO:0000256" key="2">
    <source>
        <dbReference type="ARBA" id="ARBA00010617"/>
    </source>
</evidence>
<keyword evidence="6" id="KW-0408">Iron</keyword>
<dbReference type="GeneID" id="34581337"/>
<accession>A0A1F5L4Z2</accession>
<evidence type="ECO:0000256" key="5">
    <source>
        <dbReference type="ARBA" id="ARBA00023002"/>
    </source>
</evidence>
<dbReference type="GO" id="GO:0016705">
    <property type="term" value="F:oxidoreductase activity, acting on paired donors, with incorporation or reduction of molecular oxygen"/>
    <property type="evidence" value="ECO:0007669"/>
    <property type="project" value="InterPro"/>
</dbReference>
<dbReference type="Proteomes" id="UP000177622">
    <property type="component" value="Unassembled WGS sequence"/>
</dbReference>
<dbReference type="InterPro" id="IPR001128">
    <property type="entry name" value="Cyt_P450"/>
</dbReference>
<keyword evidence="4" id="KW-0479">Metal-binding</keyword>
<dbReference type="InterPro" id="IPR050121">
    <property type="entry name" value="Cytochrome_P450_monoxygenase"/>
</dbReference>
<keyword evidence="7" id="KW-0503">Monooxygenase</keyword>
<evidence type="ECO:0000313" key="8">
    <source>
        <dbReference type="EMBL" id="OGE48116.1"/>
    </source>
</evidence>
<dbReference type="EMBL" id="LXJU01000032">
    <property type="protein sequence ID" value="OGE48116.1"/>
    <property type="molecule type" value="Genomic_DNA"/>
</dbReference>
<dbReference type="Pfam" id="PF00067">
    <property type="entry name" value="p450"/>
    <property type="match status" value="1"/>
</dbReference>
<dbReference type="OrthoDB" id="3945418at2759"/>
<keyword evidence="5" id="KW-0560">Oxidoreductase</keyword>
<reference evidence="8 9" key="1">
    <citation type="journal article" date="2016" name="Sci. Rep.">
        <title>Penicillium arizonense, a new, genome sequenced fungal species, reveals a high chemical diversity in secreted metabolites.</title>
        <authorList>
            <person name="Grijseels S."/>
            <person name="Nielsen J.C."/>
            <person name="Randelovic M."/>
            <person name="Nielsen J."/>
            <person name="Nielsen K.F."/>
            <person name="Workman M."/>
            <person name="Frisvad J.C."/>
        </authorList>
    </citation>
    <scope>NUCLEOTIDE SEQUENCE [LARGE SCALE GENOMIC DNA]</scope>
    <source>
        <strain evidence="8 9">CBS 141311</strain>
    </source>
</reference>
<organism evidence="8 9">
    <name type="scientific">Penicillium arizonense</name>
    <dbReference type="NCBI Taxonomy" id="1835702"/>
    <lineage>
        <taxon>Eukaryota</taxon>
        <taxon>Fungi</taxon>
        <taxon>Dikarya</taxon>
        <taxon>Ascomycota</taxon>
        <taxon>Pezizomycotina</taxon>
        <taxon>Eurotiomycetes</taxon>
        <taxon>Eurotiomycetidae</taxon>
        <taxon>Eurotiales</taxon>
        <taxon>Aspergillaceae</taxon>
        <taxon>Penicillium</taxon>
    </lineage>
</organism>
<evidence type="ECO:0000256" key="4">
    <source>
        <dbReference type="ARBA" id="ARBA00022723"/>
    </source>
</evidence>
<comment type="cofactor">
    <cofactor evidence="1">
        <name>heme</name>
        <dbReference type="ChEBI" id="CHEBI:30413"/>
    </cofactor>
</comment>
<evidence type="ECO:0000256" key="7">
    <source>
        <dbReference type="ARBA" id="ARBA00023033"/>
    </source>
</evidence>
<name>A0A1F5L4Z2_PENAI</name>
<dbReference type="GO" id="GO:0043386">
    <property type="term" value="P:mycotoxin biosynthetic process"/>
    <property type="evidence" value="ECO:0007669"/>
    <property type="project" value="UniProtKB-ARBA"/>
</dbReference>
<keyword evidence="3" id="KW-0349">Heme</keyword>
<gene>
    <name evidence="8" type="ORF">PENARI_c032G11219</name>
</gene>
<comment type="caution">
    <text evidence="8">The sequence shown here is derived from an EMBL/GenBank/DDBJ whole genome shotgun (WGS) entry which is preliminary data.</text>
</comment>
<proteinExistence type="inferred from homology"/>
<evidence type="ECO:0000256" key="3">
    <source>
        <dbReference type="ARBA" id="ARBA00022617"/>
    </source>
</evidence>
<evidence type="ECO:0000313" key="9">
    <source>
        <dbReference type="Proteomes" id="UP000177622"/>
    </source>
</evidence>
<dbReference type="InterPro" id="IPR036396">
    <property type="entry name" value="Cyt_P450_sf"/>
</dbReference>
<protein>
    <recommendedName>
        <fullName evidence="10">Cytochrome P450</fullName>
    </recommendedName>
</protein>
<dbReference type="AlphaFoldDB" id="A0A1F5L4Z2"/>
<dbReference type="Gene3D" id="1.10.630.10">
    <property type="entry name" value="Cytochrome P450"/>
    <property type="match status" value="1"/>
</dbReference>
<evidence type="ECO:0000256" key="6">
    <source>
        <dbReference type="ARBA" id="ARBA00023004"/>
    </source>
</evidence>
<dbReference type="SUPFAM" id="SSF48264">
    <property type="entry name" value="Cytochrome P450"/>
    <property type="match status" value="1"/>
</dbReference>
<dbReference type="PANTHER" id="PTHR24305:SF157">
    <property type="entry name" value="N-ACETYLTRYPTOPHAN 6-HYDROXYLASE IVOC-RELATED"/>
    <property type="match status" value="1"/>
</dbReference>
<dbReference type="STRING" id="1835702.A0A1F5L4Z2"/>
<dbReference type="GO" id="GO:0005506">
    <property type="term" value="F:iron ion binding"/>
    <property type="evidence" value="ECO:0007669"/>
    <property type="project" value="InterPro"/>
</dbReference>
<dbReference type="RefSeq" id="XP_022483572.1">
    <property type="nucleotide sequence ID" value="XM_022636603.1"/>
</dbReference>
<sequence>MEKLLVDKVRLLDSRLESLSGTKTVIRIDHAFSALAGDIIVHISCGAPPRLIEETDFSPTWVIEMIPDSLLLQVFPEGIATMALGKTGRHYIDKIKTQIREGKLAPDDSLNSVFHHLLTSDIPESEKSTLRLQAEATVLLVSGTFSTSLAMSMITYHILSDPQVENRLRVDLKGAMACYPARDPLWADLEKIPYLEGCIKETPVGMSINYMTTDSSVYPEPFKFIPERWIGDYAPQMDRNFVPFAKGSRICVGIK</sequence>
<dbReference type="PANTHER" id="PTHR24305">
    <property type="entry name" value="CYTOCHROME P450"/>
    <property type="match status" value="1"/>
</dbReference>
<comment type="similarity">
    <text evidence="2">Belongs to the cytochrome P450 family.</text>
</comment>
<evidence type="ECO:0000256" key="1">
    <source>
        <dbReference type="ARBA" id="ARBA00001971"/>
    </source>
</evidence>
<evidence type="ECO:0008006" key="10">
    <source>
        <dbReference type="Google" id="ProtNLM"/>
    </source>
</evidence>
<dbReference type="GO" id="GO:0004497">
    <property type="term" value="F:monooxygenase activity"/>
    <property type="evidence" value="ECO:0007669"/>
    <property type="project" value="UniProtKB-KW"/>
</dbReference>
<keyword evidence="9" id="KW-1185">Reference proteome</keyword>
<dbReference type="GO" id="GO:0020037">
    <property type="term" value="F:heme binding"/>
    <property type="evidence" value="ECO:0007669"/>
    <property type="project" value="InterPro"/>
</dbReference>